<dbReference type="OrthoDB" id="428974at2759"/>
<evidence type="ECO:0000313" key="8">
    <source>
        <dbReference type="RefSeq" id="XP_016970345.1"/>
    </source>
</evidence>
<dbReference type="InterPro" id="IPR051029">
    <property type="entry name" value="mRNA_Capping_Enz/RNA_Phosphat"/>
</dbReference>
<keyword evidence="2" id="KW-0904">Protein phosphatase</keyword>
<name>A0A6P4DXC6_DRORH</name>
<dbReference type="InterPro" id="IPR016130">
    <property type="entry name" value="Tyr_Pase_AS"/>
</dbReference>
<reference evidence="7" key="1">
    <citation type="journal article" date="2021" name="Elife">
        <title>Highly contiguous assemblies of 101 drosophilid genomes.</title>
        <authorList>
            <person name="Kim B.Y."/>
            <person name="Wang J.R."/>
            <person name="Miller D.E."/>
            <person name="Barmina O."/>
            <person name="Delaney E."/>
            <person name="Thompson A."/>
            <person name="Comeault A.A."/>
            <person name="Peede D."/>
            <person name="D'Agostino E.R."/>
            <person name="Pelaez J."/>
            <person name="Aguilar J.M."/>
            <person name="Haji D."/>
            <person name="Matsunaga T."/>
            <person name="Armstrong E.E."/>
            <person name="Zych M."/>
            <person name="Ogawa Y."/>
            <person name="Stamenkovic-Radak M."/>
            <person name="Jelic M."/>
            <person name="Veselinovic M.S."/>
            <person name="Tanaskovic M."/>
            <person name="Eric P."/>
            <person name="Gao J.J."/>
            <person name="Katoh T.K."/>
            <person name="Toda M.J."/>
            <person name="Watabe H."/>
            <person name="Watada M."/>
            <person name="Davis J.S."/>
            <person name="Moyle L.C."/>
            <person name="Manoli G."/>
            <person name="Bertolini E."/>
            <person name="Kostal V."/>
            <person name="Hawley R.S."/>
            <person name="Takahashi A."/>
            <person name="Jones C.D."/>
            <person name="Price D.K."/>
            <person name="Whiteman N."/>
            <person name="Kopp A."/>
            <person name="Matute D.R."/>
            <person name="Petrov D.A."/>
        </authorList>
    </citation>
    <scope>NUCLEOTIDE SEQUENCE [LARGE SCALE GENOMIC DNA]</scope>
</reference>
<dbReference type="SUPFAM" id="SSF52799">
    <property type="entry name" value="(Phosphotyrosine protein) phosphatases II"/>
    <property type="match status" value="1"/>
</dbReference>
<dbReference type="GeneID" id="108038131"/>
<evidence type="ECO:0000256" key="1">
    <source>
        <dbReference type="ARBA" id="ARBA00022801"/>
    </source>
</evidence>
<dbReference type="Pfam" id="PF00782">
    <property type="entry name" value="DSPc"/>
    <property type="match status" value="1"/>
</dbReference>
<reference evidence="8" key="2">
    <citation type="submission" date="2025-04" db="UniProtKB">
        <authorList>
            <consortium name="RefSeq"/>
        </authorList>
    </citation>
    <scope>IDENTIFICATION</scope>
</reference>
<dbReference type="PROSITE" id="PS50056">
    <property type="entry name" value="TYR_PHOSPHATASE_2"/>
    <property type="match status" value="1"/>
</dbReference>
<feature type="region of interest" description="Disordered" evidence="3">
    <location>
        <begin position="172"/>
        <end position="242"/>
    </location>
</feature>
<evidence type="ECO:0000256" key="2">
    <source>
        <dbReference type="ARBA" id="ARBA00022912"/>
    </source>
</evidence>
<dbReference type="RefSeq" id="XP_016970345.1">
    <property type="nucleotide sequence ID" value="XM_017114856.1"/>
</dbReference>
<dbReference type="CDD" id="cd17665">
    <property type="entry name" value="DSP_DUSP11"/>
    <property type="match status" value="1"/>
</dbReference>
<evidence type="ECO:0000313" key="7">
    <source>
        <dbReference type="Proteomes" id="UP001652680"/>
    </source>
</evidence>
<gene>
    <name evidence="8" type="primary">LOC108038131</name>
    <name evidence="6" type="synonym">108038131</name>
</gene>
<dbReference type="PROSITE" id="PS50054">
    <property type="entry name" value="TYR_PHOSPHATASE_DUAL"/>
    <property type="match status" value="1"/>
</dbReference>
<feature type="compositionally biased region" description="Polar residues" evidence="3">
    <location>
        <begin position="172"/>
        <end position="201"/>
    </location>
</feature>
<dbReference type="EnsemblMetazoa" id="XM_017114856.1">
    <property type="protein sequence ID" value="XP_016970345.1"/>
    <property type="gene ID" value="LOC108038131"/>
</dbReference>
<dbReference type="PANTHER" id="PTHR10367">
    <property type="entry name" value="MRNA-CAPPING ENZYME"/>
    <property type="match status" value="1"/>
</dbReference>
<protein>
    <submittedName>
        <fullName evidence="8">RNA/RNP complex-1-interacting phosphatase isoform X1</fullName>
    </submittedName>
</protein>
<dbReference type="GO" id="GO:0004651">
    <property type="term" value="F:polynucleotide 5'-phosphatase activity"/>
    <property type="evidence" value="ECO:0007669"/>
    <property type="project" value="TreeGrafter"/>
</dbReference>
<dbReference type="InterPro" id="IPR020422">
    <property type="entry name" value="TYR_PHOSPHATASE_DUAL_dom"/>
</dbReference>
<evidence type="ECO:0000313" key="6">
    <source>
        <dbReference type="EnsemblMetazoa" id="XP_016970345.1"/>
    </source>
</evidence>
<dbReference type="InterPro" id="IPR000340">
    <property type="entry name" value="Dual-sp_phosphatase_cat-dom"/>
</dbReference>
<accession>A0A6P4DXC6</accession>
<reference evidence="6" key="3">
    <citation type="submission" date="2025-05" db="UniProtKB">
        <authorList>
            <consortium name="EnsemblMetazoa"/>
        </authorList>
    </citation>
    <scope>IDENTIFICATION</scope>
</reference>
<keyword evidence="7" id="KW-1185">Reference proteome</keyword>
<evidence type="ECO:0000256" key="3">
    <source>
        <dbReference type="SAM" id="MobiDB-lite"/>
    </source>
</evidence>
<dbReference type="Gene3D" id="3.90.190.10">
    <property type="entry name" value="Protein tyrosine phosphatase superfamily"/>
    <property type="match status" value="1"/>
</dbReference>
<dbReference type="InterPro" id="IPR029021">
    <property type="entry name" value="Prot-tyrosine_phosphatase-like"/>
</dbReference>
<feature type="region of interest" description="Disordered" evidence="3">
    <location>
        <begin position="255"/>
        <end position="324"/>
    </location>
</feature>
<feature type="domain" description="Tyrosine specific protein phosphatases" evidence="5">
    <location>
        <begin position="99"/>
        <end position="168"/>
    </location>
</feature>
<dbReference type="PROSITE" id="PS00383">
    <property type="entry name" value="TYR_PHOSPHATASE_1"/>
    <property type="match status" value="1"/>
</dbReference>
<keyword evidence="1" id="KW-0378">Hydrolase</keyword>
<feature type="domain" description="Tyrosine-protein phosphatase" evidence="4">
    <location>
        <begin position="34"/>
        <end position="179"/>
    </location>
</feature>
<dbReference type="Proteomes" id="UP001652680">
    <property type="component" value="Unassembled WGS sequence"/>
</dbReference>
<evidence type="ECO:0000259" key="4">
    <source>
        <dbReference type="PROSITE" id="PS50054"/>
    </source>
</evidence>
<feature type="compositionally biased region" description="Polar residues" evidence="3">
    <location>
        <begin position="233"/>
        <end position="242"/>
    </location>
</feature>
<dbReference type="SMART" id="SM00195">
    <property type="entry name" value="DSPc"/>
    <property type="match status" value="1"/>
</dbReference>
<proteinExistence type="predicted"/>
<dbReference type="GO" id="GO:0004721">
    <property type="term" value="F:phosphoprotein phosphatase activity"/>
    <property type="evidence" value="ECO:0007669"/>
    <property type="project" value="UniProtKB-KW"/>
</dbReference>
<organism evidence="8">
    <name type="scientific">Drosophila rhopaloa</name>
    <name type="common">Fruit fly</name>
    <dbReference type="NCBI Taxonomy" id="1041015"/>
    <lineage>
        <taxon>Eukaryota</taxon>
        <taxon>Metazoa</taxon>
        <taxon>Ecdysozoa</taxon>
        <taxon>Arthropoda</taxon>
        <taxon>Hexapoda</taxon>
        <taxon>Insecta</taxon>
        <taxon>Pterygota</taxon>
        <taxon>Neoptera</taxon>
        <taxon>Endopterygota</taxon>
        <taxon>Diptera</taxon>
        <taxon>Brachycera</taxon>
        <taxon>Muscomorpha</taxon>
        <taxon>Ephydroidea</taxon>
        <taxon>Drosophilidae</taxon>
        <taxon>Drosophila</taxon>
        <taxon>Sophophora</taxon>
    </lineage>
</organism>
<sequence length="324" mass="38282">MAKAIPDRWLDYTPIGKRIPGTRFIAFKVPLHKHVNARVQENLRLAPESLLESIPDLGLIIDLTNTNRYYHPSALTNRDVRHQKLMIPGKQTPPRALAERFCGFVADFLESNADNDKLIGVHCTHGVNRTGYLICYFMISVMKKSPEEAINNFSAARGHEIERENYLSSLKTLSNRNDNQGRSRSNQSRLEYNSKYTNVRNQPRKEYGNYRQQNYQRGGGYYHTSHTYKDQPNRNSYQNNWRSDIPKKLSEDRYHSKGNRWNHQDHQNYNKNSRGYSSDWRRSSQVYSREDDNQKNDWSSFGKYRQDREYRQASRRHYYADDAE</sequence>
<dbReference type="AlphaFoldDB" id="A0A6P4DXC6"/>
<evidence type="ECO:0000259" key="5">
    <source>
        <dbReference type="PROSITE" id="PS50056"/>
    </source>
</evidence>
<dbReference type="InterPro" id="IPR000387">
    <property type="entry name" value="Tyr_Pase_dom"/>
</dbReference>
<dbReference type="PANTHER" id="PTHR10367:SF9">
    <property type="entry name" value="DUAL-SPECIFICITY PHOSPHATASE 11 (RNA_RNP COMPLEX 1-INTERACTING)"/>
    <property type="match status" value="1"/>
</dbReference>